<dbReference type="InterPro" id="IPR055492">
    <property type="entry name" value="DUF7064"/>
</dbReference>
<feature type="domain" description="DUF7065" evidence="2">
    <location>
        <begin position="6"/>
        <end position="98"/>
    </location>
</feature>
<dbReference type="AlphaFoldDB" id="A0A4R7I6C1"/>
<evidence type="ECO:0000313" key="4">
    <source>
        <dbReference type="Proteomes" id="UP000294558"/>
    </source>
</evidence>
<sequence length="348" mass="39168">MTERTVITVLEPHDEYPHEPDAAENYNESMYLNAFDLEREVGGWFRLGNRVNEGYAEMTVCVYLPGGRVGFMYQRPTIDTNDAMDAGGLRIEVVTPFEELRITYDGNLCVLDDPLQMADPRQAFRDNPHVPCTVDLTVRGMSPMYGGKPQYDDGTELETDPEKSFAKAHYEQHTTVTGTIVVGDEAVTIDGYGLRDKSWGPRYWQAISWYRWLPIMLGPDLAMMLSVIDGGPDRPPRQGGMVYSGGRYRKLTEVDIDSDFDEHGNQTAMRCRAVTEDGETYEVTGEVISLIPLRNRRANPDGEFMTTRITEAMTRYQCGDLTGVGMSEYLDQVVDGRPVGPDVPREDT</sequence>
<proteinExistence type="predicted"/>
<dbReference type="Proteomes" id="UP000294558">
    <property type="component" value="Unassembled WGS sequence"/>
</dbReference>
<evidence type="ECO:0000259" key="1">
    <source>
        <dbReference type="Pfam" id="PF23212"/>
    </source>
</evidence>
<dbReference type="SUPFAM" id="SSF159245">
    <property type="entry name" value="AttH-like"/>
    <property type="match status" value="1"/>
</dbReference>
<reference evidence="3 4" key="1">
    <citation type="submission" date="2019-03" db="EMBL/GenBank/DDBJ databases">
        <title>Sequencing the genomes of 1000 actinobacteria strains.</title>
        <authorList>
            <person name="Klenk H.-P."/>
        </authorList>
    </citation>
    <scope>NUCLEOTIDE SEQUENCE [LARGE SCALE GENOMIC DNA]</scope>
    <source>
        <strain evidence="3 4">DSM 18936</strain>
    </source>
</reference>
<name>A0A4R7I6C1_9ACTN</name>
<protein>
    <submittedName>
        <fullName evidence="3">Uncharacterized protein</fullName>
    </submittedName>
</protein>
<dbReference type="InterPro" id="IPR055493">
    <property type="entry name" value="DUF7065"/>
</dbReference>
<gene>
    <name evidence="3" type="ORF">BDK89_3922</name>
</gene>
<accession>A0A4R7I6C1</accession>
<organism evidence="3 4">
    <name type="scientific">Ilumatobacter fluminis</name>
    <dbReference type="NCBI Taxonomy" id="467091"/>
    <lineage>
        <taxon>Bacteria</taxon>
        <taxon>Bacillati</taxon>
        <taxon>Actinomycetota</taxon>
        <taxon>Acidimicrobiia</taxon>
        <taxon>Acidimicrobiales</taxon>
        <taxon>Ilumatobacteraceae</taxon>
        <taxon>Ilumatobacter</taxon>
    </lineage>
</organism>
<dbReference type="OrthoDB" id="115252at2"/>
<dbReference type="Pfam" id="PF23213">
    <property type="entry name" value="DUF7065"/>
    <property type="match status" value="2"/>
</dbReference>
<evidence type="ECO:0000313" key="3">
    <source>
        <dbReference type="EMBL" id="TDT18303.1"/>
    </source>
</evidence>
<dbReference type="Pfam" id="PF23212">
    <property type="entry name" value="DUF7064"/>
    <property type="match status" value="1"/>
</dbReference>
<feature type="domain" description="DUF7064" evidence="1">
    <location>
        <begin position="203"/>
        <end position="332"/>
    </location>
</feature>
<evidence type="ECO:0000259" key="2">
    <source>
        <dbReference type="Pfam" id="PF23213"/>
    </source>
</evidence>
<comment type="caution">
    <text evidence="3">The sequence shown here is derived from an EMBL/GenBank/DDBJ whole genome shotgun (WGS) entry which is preliminary data.</text>
</comment>
<dbReference type="RefSeq" id="WP_133870532.1">
    <property type="nucleotide sequence ID" value="NZ_SOAU01000001.1"/>
</dbReference>
<dbReference type="EMBL" id="SOAU01000001">
    <property type="protein sequence ID" value="TDT18303.1"/>
    <property type="molecule type" value="Genomic_DNA"/>
</dbReference>
<feature type="domain" description="DUF7065" evidence="2">
    <location>
        <begin position="160"/>
        <end position="202"/>
    </location>
</feature>
<keyword evidence="4" id="KW-1185">Reference proteome</keyword>